<keyword evidence="2" id="KW-0560">Oxidoreductase</keyword>
<evidence type="ECO:0000256" key="1">
    <source>
        <dbReference type="ARBA" id="ARBA00022933"/>
    </source>
</evidence>
<dbReference type="EMBL" id="MPJW01000236">
    <property type="protein sequence ID" value="OLU37003.1"/>
    <property type="molecule type" value="Genomic_DNA"/>
</dbReference>
<accession>A0A1U7NDC9</accession>
<dbReference type="Proteomes" id="UP000186341">
    <property type="component" value="Unassembled WGS sequence"/>
</dbReference>
<keyword evidence="4" id="KW-1185">Reference proteome</keyword>
<protein>
    <submittedName>
        <fullName evidence="3">Proline reductase</fullName>
    </submittedName>
</protein>
<organism evidence="3 4">
    <name type="scientific">Ileibacterium valens</name>
    <dbReference type="NCBI Taxonomy" id="1862668"/>
    <lineage>
        <taxon>Bacteria</taxon>
        <taxon>Bacillati</taxon>
        <taxon>Bacillota</taxon>
        <taxon>Erysipelotrichia</taxon>
        <taxon>Erysipelotrichales</taxon>
        <taxon>Erysipelotrichaceae</taxon>
        <taxon>Ileibacterium</taxon>
    </lineage>
</organism>
<dbReference type="RefSeq" id="WP_075820888.1">
    <property type="nucleotide sequence ID" value="NZ_CAJUTZ010000099.1"/>
</dbReference>
<reference evidence="3 4" key="1">
    <citation type="submission" date="2016-11" db="EMBL/GenBank/DDBJ databases">
        <title>Description of two novel members of the family Erysipelotrichaceae: Ileibacterium lipovorans gen. nov., sp. nov. and Dubosiella newyorkensis, gen. nov., sp. nov.</title>
        <authorList>
            <person name="Cox L.M."/>
            <person name="Sohn J."/>
            <person name="Tyrrell K.L."/>
            <person name="Citron D.M."/>
            <person name="Lawson P.A."/>
            <person name="Patel N.B."/>
            <person name="Iizumi T."/>
            <person name="Perez-Perez G.I."/>
            <person name="Goldstein E.J."/>
            <person name="Blaser M.J."/>
        </authorList>
    </citation>
    <scope>NUCLEOTIDE SEQUENCE [LARGE SCALE GENOMIC DNA]</scope>
    <source>
        <strain evidence="3 4">NYU-BL-A3</strain>
    </source>
</reference>
<dbReference type="GO" id="GO:0050485">
    <property type="term" value="F:oxidoreductase activity, acting on X-H and Y-H to form an X-Y bond, with a disulfide as acceptor"/>
    <property type="evidence" value="ECO:0007669"/>
    <property type="project" value="InterPro"/>
</dbReference>
<dbReference type="InterPro" id="IPR048083">
    <property type="entry name" value="GrdB-like"/>
</dbReference>
<evidence type="ECO:0000313" key="4">
    <source>
        <dbReference type="Proteomes" id="UP000186341"/>
    </source>
</evidence>
<dbReference type="GeneID" id="82203721"/>
<dbReference type="AlphaFoldDB" id="A0A1U7NDC9"/>
<evidence type="ECO:0000313" key="3">
    <source>
        <dbReference type="EMBL" id="OLU37003.1"/>
    </source>
</evidence>
<proteinExistence type="predicted"/>
<dbReference type="OrthoDB" id="9764267at2"/>
<sequence length="174" mass="19066">MKKILMVYDQIQAGAGTKDDQMVPLKATREVIGPAIMMERFLKANDEKIIACVYCGTGTWKEDPAEIIRKITALAKKLGADGVLCGPCFNYGEYSQMAAEAALSIQDKLHIPAIACMSAENEAVISKYSKEIPIVICPKKGAVGLNEALENMCHLAAEMIDHKNTDNLRKEICF</sequence>
<evidence type="ECO:0000256" key="2">
    <source>
        <dbReference type="ARBA" id="ARBA00023002"/>
    </source>
</evidence>
<comment type="caution">
    <text evidence="3">The sequence shown here is derived from an EMBL/GenBank/DDBJ whole genome shotgun (WGS) entry which is preliminary data.</text>
</comment>
<keyword evidence="1" id="KW-0712">Selenocysteine</keyword>
<dbReference type="InterPro" id="IPR010187">
    <property type="entry name" value="Various_sel_PB"/>
</dbReference>
<name>A0A1U7NDC9_9FIRM</name>
<dbReference type="Pfam" id="PF07355">
    <property type="entry name" value="GRDB"/>
    <property type="match status" value="1"/>
</dbReference>
<gene>
    <name evidence="3" type="ORF">BO222_11285</name>
</gene>
<dbReference type="NCBIfam" id="NF041545">
    <property type="entry name" value="GrdB_like_no_Se"/>
    <property type="match status" value="1"/>
</dbReference>